<protein>
    <submittedName>
        <fullName evidence="3">DUF4383 domain-containing protein</fullName>
    </submittedName>
</protein>
<dbReference type="RefSeq" id="WP_378035758.1">
    <property type="nucleotide sequence ID" value="NZ_JBHSIV010000007.1"/>
</dbReference>
<feature type="region of interest" description="Disordered" evidence="1">
    <location>
        <begin position="196"/>
        <end position="229"/>
    </location>
</feature>
<organism evidence="3 4">
    <name type="scientific">Actinomycetospora atypica</name>
    <dbReference type="NCBI Taxonomy" id="1290095"/>
    <lineage>
        <taxon>Bacteria</taxon>
        <taxon>Bacillati</taxon>
        <taxon>Actinomycetota</taxon>
        <taxon>Actinomycetes</taxon>
        <taxon>Pseudonocardiales</taxon>
        <taxon>Pseudonocardiaceae</taxon>
        <taxon>Actinomycetospora</taxon>
    </lineage>
</organism>
<evidence type="ECO:0000313" key="3">
    <source>
        <dbReference type="EMBL" id="MFC5062411.1"/>
    </source>
</evidence>
<feature type="transmembrane region" description="Helical" evidence="2">
    <location>
        <begin position="62"/>
        <end position="89"/>
    </location>
</feature>
<name>A0ABV9YPC4_9PSEU</name>
<keyword evidence="2" id="KW-0812">Transmembrane</keyword>
<sequence>MAEHETESDTASGASRRGESPHPDEGARGDHDRASRESGSPYVQPGRDEEGRPQPSVPHEGLLGRIAMSLVIGQSVVLLVVAVAGYVVGSDQGFTGRSEGTFLALRLNPAHSTLLLVTAVLGLVAALTRRSLLRRFAIAQVIVYLVVFGLGAAASLNTGDPTALDLNTPDLVLHGVLFLLGFVTLMISSARIIEPPPGADPYPDHPAKQDRDEDGDQDRADAGRERGQA</sequence>
<feature type="region of interest" description="Disordered" evidence="1">
    <location>
        <begin position="1"/>
        <end position="58"/>
    </location>
</feature>
<feature type="transmembrane region" description="Helical" evidence="2">
    <location>
        <begin position="136"/>
        <end position="156"/>
    </location>
</feature>
<dbReference type="Proteomes" id="UP001595947">
    <property type="component" value="Unassembled WGS sequence"/>
</dbReference>
<evidence type="ECO:0000313" key="4">
    <source>
        <dbReference type="Proteomes" id="UP001595947"/>
    </source>
</evidence>
<accession>A0ABV9YPC4</accession>
<reference evidence="4" key="1">
    <citation type="journal article" date="2019" name="Int. J. Syst. Evol. Microbiol.">
        <title>The Global Catalogue of Microorganisms (GCM) 10K type strain sequencing project: providing services to taxonomists for standard genome sequencing and annotation.</title>
        <authorList>
            <consortium name="The Broad Institute Genomics Platform"/>
            <consortium name="The Broad Institute Genome Sequencing Center for Infectious Disease"/>
            <person name="Wu L."/>
            <person name="Ma J."/>
        </authorList>
    </citation>
    <scope>NUCLEOTIDE SEQUENCE [LARGE SCALE GENOMIC DNA]</scope>
    <source>
        <strain evidence="4">CGMCC 4.7093</strain>
    </source>
</reference>
<evidence type="ECO:0000256" key="2">
    <source>
        <dbReference type="SAM" id="Phobius"/>
    </source>
</evidence>
<feature type="compositionally biased region" description="Basic and acidic residues" evidence="1">
    <location>
        <begin position="16"/>
        <end position="36"/>
    </location>
</feature>
<keyword evidence="2" id="KW-0472">Membrane</keyword>
<feature type="transmembrane region" description="Helical" evidence="2">
    <location>
        <begin position="171"/>
        <end position="193"/>
    </location>
</feature>
<feature type="transmembrane region" description="Helical" evidence="2">
    <location>
        <begin position="109"/>
        <end position="127"/>
    </location>
</feature>
<feature type="compositionally biased region" description="Basic and acidic residues" evidence="1">
    <location>
        <begin position="202"/>
        <end position="229"/>
    </location>
</feature>
<dbReference type="Pfam" id="PF14325">
    <property type="entry name" value="DUF4383"/>
    <property type="match status" value="1"/>
</dbReference>
<comment type="caution">
    <text evidence="3">The sequence shown here is derived from an EMBL/GenBank/DDBJ whole genome shotgun (WGS) entry which is preliminary data.</text>
</comment>
<evidence type="ECO:0000256" key="1">
    <source>
        <dbReference type="SAM" id="MobiDB-lite"/>
    </source>
</evidence>
<gene>
    <name evidence="3" type="ORF">ACFPBZ_09360</name>
</gene>
<proteinExistence type="predicted"/>
<dbReference type="EMBL" id="JBHSIV010000007">
    <property type="protein sequence ID" value="MFC5062411.1"/>
    <property type="molecule type" value="Genomic_DNA"/>
</dbReference>
<keyword evidence="2" id="KW-1133">Transmembrane helix</keyword>
<keyword evidence="4" id="KW-1185">Reference proteome</keyword>